<dbReference type="SUPFAM" id="SSF52777">
    <property type="entry name" value="CoA-dependent acyltransferases"/>
    <property type="match status" value="2"/>
</dbReference>
<dbReference type="InterPro" id="IPR042099">
    <property type="entry name" value="ANL_N_sf"/>
</dbReference>
<dbReference type="Gene3D" id="3.30.559.10">
    <property type="entry name" value="Chloramphenicol acetyltransferase-like domain"/>
    <property type="match status" value="1"/>
</dbReference>
<dbReference type="EMBL" id="QVFU01000015">
    <property type="protein sequence ID" value="RFS45613.1"/>
    <property type="molecule type" value="Genomic_DNA"/>
</dbReference>
<dbReference type="Proteomes" id="UP000262621">
    <property type="component" value="Unassembled WGS sequence"/>
</dbReference>
<dbReference type="FunFam" id="2.30.38.10:FF:000001">
    <property type="entry name" value="Non-ribosomal peptide synthetase PvdI"/>
    <property type="match status" value="1"/>
</dbReference>
<dbReference type="Pfam" id="PF00550">
    <property type="entry name" value="PP-binding"/>
    <property type="match status" value="1"/>
</dbReference>
<dbReference type="FunFam" id="3.40.50.12780:FF:000012">
    <property type="entry name" value="Non-ribosomal peptide synthetase"/>
    <property type="match status" value="1"/>
</dbReference>
<dbReference type="GO" id="GO:0043041">
    <property type="term" value="P:amino acid activation for nonribosomal peptide biosynthetic process"/>
    <property type="evidence" value="ECO:0007669"/>
    <property type="project" value="TreeGrafter"/>
</dbReference>
<dbReference type="PANTHER" id="PTHR45527">
    <property type="entry name" value="NONRIBOSOMAL PEPTIDE SYNTHETASE"/>
    <property type="match status" value="1"/>
</dbReference>
<dbReference type="InterPro" id="IPR009081">
    <property type="entry name" value="PP-bd_ACP"/>
</dbReference>
<evidence type="ECO:0000259" key="4">
    <source>
        <dbReference type="PROSITE" id="PS50075"/>
    </source>
</evidence>
<dbReference type="InterPro" id="IPR001242">
    <property type="entry name" value="Condensation_dom"/>
</dbReference>
<dbReference type="GO" id="GO:0044550">
    <property type="term" value="P:secondary metabolite biosynthetic process"/>
    <property type="evidence" value="ECO:0007669"/>
    <property type="project" value="TreeGrafter"/>
</dbReference>
<name>A0A372FY02_9ACTN</name>
<accession>A0A372FY02</accession>
<dbReference type="Gene3D" id="3.30.300.30">
    <property type="match status" value="1"/>
</dbReference>
<dbReference type="GO" id="GO:0005737">
    <property type="term" value="C:cytoplasm"/>
    <property type="evidence" value="ECO:0007669"/>
    <property type="project" value="TreeGrafter"/>
</dbReference>
<evidence type="ECO:0000256" key="1">
    <source>
        <dbReference type="ARBA" id="ARBA00001957"/>
    </source>
</evidence>
<evidence type="ECO:0000256" key="3">
    <source>
        <dbReference type="ARBA" id="ARBA00022553"/>
    </source>
</evidence>
<dbReference type="GO" id="GO:0003824">
    <property type="term" value="F:catalytic activity"/>
    <property type="evidence" value="ECO:0007669"/>
    <property type="project" value="InterPro"/>
</dbReference>
<dbReference type="PROSITE" id="PS50075">
    <property type="entry name" value="CARRIER"/>
    <property type="match status" value="1"/>
</dbReference>
<dbReference type="SUPFAM" id="SSF56801">
    <property type="entry name" value="Acetyl-CoA synthetase-like"/>
    <property type="match status" value="1"/>
</dbReference>
<dbReference type="InterPro" id="IPR036736">
    <property type="entry name" value="ACP-like_sf"/>
</dbReference>
<dbReference type="FunFam" id="3.40.50.980:FF:000001">
    <property type="entry name" value="Non-ribosomal peptide synthetase"/>
    <property type="match status" value="1"/>
</dbReference>
<dbReference type="SMART" id="SM00823">
    <property type="entry name" value="PKS_PP"/>
    <property type="match status" value="1"/>
</dbReference>
<dbReference type="PROSITE" id="PS00012">
    <property type="entry name" value="PHOSPHOPANTETHEINE"/>
    <property type="match status" value="1"/>
</dbReference>
<dbReference type="InterPro" id="IPR025110">
    <property type="entry name" value="AMP-bd_C"/>
</dbReference>
<dbReference type="Pfam" id="PF13193">
    <property type="entry name" value="AMP-binding_C"/>
    <property type="match status" value="1"/>
</dbReference>
<keyword evidence="2" id="KW-0596">Phosphopantetheine</keyword>
<dbReference type="InterPro" id="IPR006162">
    <property type="entry name" value="Ppantetheine_attach_site"/>
</dbReference>
<dbReference type="AlphaFoldDB" id="A0A372FY02"/>
<dbReference type="Gene3D" id="3.40.50.12780">
    <property type="entry name" value="N-terminal domain of ligase-like"/>
    <property type="match status" value="1"/>
</dbReference>
<organism evidence="5 6">
    <name type="scientific">Micromonospora craniellae</name>
    <dbReference type="NCBI Taxonomy" id="2294034"/>
    <lineage>
        <taxon>Bacteria</taxon>
        <taxon>Bacillati</taxon>
        <taxon>Actinomycetota</taxon>
        <taxon>Actinomycetes</taxon>
        <taxon>Micromonosporales</taxon>
        <taxon>Micromonosporaceae</taxon>
        <taxon>Micromonospora</taxon>
    </lineage>
</organism>
<dbReference type="Pfam" id="PF00668">
    <property type="entry name" value="Condensation"/>
    <property type="match status" value="1"/>
</dbReference>
<proteinExistence type="predicted"/>
<dbReference type="GO" id="GO:0008610">
    <property type="term" value="P:lipid biosynthetic process"/>
    <property type="evidence" value="ECO:0007669"/>
    <property type="project" value="UniProtKB-ARBA"/>
</dbReference>
<dbReference type="InterPro" id="IPR000873">
    <property type="entry name" value="AMP-dep_synth/lig_dom"/>
</dbReference>
<evidence type="ECO:0000313" key="6">
    <source>
        <dbReference type="Proteomes" id="UP000262621"/>
    </source>
</evidence>
<keyword evidence="3" id="KW-0597">Phosphoprotein</keyword>
<keyword evidence="6" id="KW-1185">Reference proteome</keyword>
<evidence type="ECO:0000256" key="2">
    <source>
        <dbReference type="ARBA" id="ARBA00022450"/>
    </source>
</evidence>
<dbReference type="CDD" id="cd17643">
    <property type="entry name" value="A_NRPS_Cytc1-like"/>
    <property type="match status" value="1"/>
</dbReference>
<dbReference type="InterPro" id="IPR045851">
    <property type="entry name" value="AMP-bd_C_sf"/>
</dbReference>
<reference evidence="5 6" key="1">
    <citation type="submission" date="2018-08" db="EMBL/GenBank/DDBJ databases">
        <title>Verrucosispora craniellae sp. nov., isolated from a marine sponge in the South China Sea.</title>
        <authorList>
            <person name="Li L."/>
            <person name="Lin H.W."/>
        </authorList>
    </citation>
    <scope>NUCLEOTIDE SEQUENCE [LARGE SCALE GENOMIC DNA]</scope>
    <source>
        <strain evidence="5 6">LHW63014</strain>
    </source>
</reference>
<dbReference type="InterPro" id="IPR020806">
    <property type="entry name" value="PKS_PP-bd"/>
</dbReference>
<dbReference type="SUPFAM" id="SSF47336">
    <property type="entry name" value="ACP-like"/>
    <property type="match status" value="1"/>
</dbReference>
<feature type="domain" description="Carrier" evidence="4">
    <location>
        <begin position="967"/>
        <end position="1042"/>
    </location>
</feature>
<comment type="caution">
    <text evidence="5">The sequence shown here is derived from an EMBL/GenBank/DDBJ whole genome shotgun (WGS) entry which is preliminary data.</text>
</comment>
<comment type="cofactor">
    <cofactor evidence="1">
        <name>pantetheine 4'-phosphate</name>
        <dbReference type="ChEBI" id="CHEBI:47942"/>
    </cofactor>
</comment>
<dbReference type="InterPro" id="IPR010071">
    <property type="entry name" value="AA_adenyl_dom"/>
</dbReference>
<dbReference type="CDD" id="cd19543">
    <property type="entry name" value="DCL_NRPS"/>
    <property type="match status" value="1"/>
</dbReference>
<dbReference type="OrthoDB" id="3671989at2"/>
<dbReference type="NCBIfam" id="TIGR01733">
    <property type="entry name" value="AA-adenyl-dom"/>
    <property type="match status" value="1"/>
</dbReference>
<evidence type="ECO:0000313" key="5">
    <source>
        <dbReference type="EMBL" id="RFS45613.1"/>
    </source>
</evidence>
<dbReference type="InterPro" id="IPR023213">
    <property type="entry name" value="CAT-like_dom_sf"/>
</dbReference>
<dbReference type="Gene3D" id="3.30.559.30">
    <property type="entry name" value="Nonribosomal peptide synthetase, condensation domain"/>
    <property type="match status" value="1"/>
</dbReference>
<dbReference type="Pfam" id="PF00501">
    <property type="entry name" value="AMP-binding"/>
    <property type="match status" value="1"/>
</dbReference>
<gene>
    <name evidence="5" type="ORF">D0Q02_16090</name>
</gene>
<dbReference type="GO" id="GO:0031177">
    <property type="term" value="F:phosphopantetheine binding"/>
    <property type="evidence" value="ECO:0007669"/>
    <property type="project" value="InterPro"/>
</dbReference>
<dbReference type="PANTHER" id="PTHR45527:SF1">
    <property type="entry name" value="FATTY ACID SYNTHASE"/>
    <property type="match status" value="1"/>
</dbReference>
<dbReference type="Gene3D" id="1.10.1200.10">
    <property type="entry name" value="ACP-like"/>
    <property type="match status" value="1"/>
</dbReference>
<protein>
    <submittedName>
        <fullName evidence="5">Amino acid adenylation domain-containing protein</fullName>
    </submittedName>
</protein>
<sequence length="1044" mass="114014">MVSRNIEDIYGLSPSQHGLLYEQLRSPGTGVYIEQLTITLDGPVDPVLFQRAWQLVVARHSILRTSFHWRDADTPLQVVHRTAELAVDVLDWRDVPAEDQDRRYRSWLARERAEGFPLTNAPLMRATLIRRGDHRWTFAWRFSHLLMDGWSFGLGIQDFFACYRALHRAATPMPAPAVPYREYVAWWQRQKPEQAEKFWRDELAGYVPPVPLGWAPDPIAPQMGVHDFVHVTLGPLARDLHALARSHQLTLPTITQAAWVLLLSRHLGTQETVTGVTIAHRPPDLGGAAGILGPMIVTLPVRTVIDPDRPVGEWLREFQTRQAALREHADLPLAEIQRAAGLPAEVPLLETTVSYENVPMPDLRLDEAGLELTDAVYDGRTHYPITMVIMPGEDMPLRVMFDLRRYGRDAGKRIAAQLGSLLADMVARPQARLGDLDARTPGERDTFTARIATEPVATPAGTLHAHIARWAAERGDAPAVVCGDTTLTYADLHHAADRLAGELRAAGVTRGDLVGLCAERSAELVAGVLGILRAGAGYIPLDPAYPAERLRYLLDDSGVEVVLGDKGLDGFAGTTVPLTIDTRPGATSPRDDATGDDIAYQLYTSGSTGLPKGARITHANAIGLLAAARQEFGFDQTDVWTMCHSHAFDYTVWEMFGALVHGGTLVVAPDWIARDPGALHDLVTAHGVTVFSQTPAVFERFVAEDTVRGDDPEKLRLRYVFLGADRLDARTLRPWADRHPIERTRLVNLYGVTETSVVSTFHPITIDEIRHGGASVIGTALPNQRVYLLDEQGRPVPDGVPGELYVAGPAVGGGYHRRPDLTAERFRPDPFRSGDRMYRTGDLARSRPDGALEYLGRADGQLKIRGFRIEPGEVEAALRSCPGVRAALAVPRTGPAGDTVLHAYAVTGDDGPDEPTLLVHLRERLPAHLIPAAIGLIAAIPTTPNGKIDQAALPPLRPASTGEPPVAPRTDTERAVAALVGELLALDTVGIRDDLTTLGLHSLLMMRLAAAVRLRHGVDLPLDKLLRGPTVERLAAAMDTGDAS</sequence>